<name>A0A915KNI8_ROMCU</name>
<organism evidence="1 2">
    <name type="scientific">Romanomermis culicivorax</name>
    <name type="common">Nematode worm</name>
    <dbReference type="NCBI Taxonomy" id="13658"/>
    <lineage>
        <taxon>Eukaryota</taxon>
        <taxon>Metazoa</taxon>
        <taxon>Ecdysozoa</taxon>
        <taxon>Nematoda</taxon>
        <taxon>Enoplea</taxon>
        <taxon>Dorylaimia</taxon>
        <taxon>Mermithida</taxon>
        <taxon>Mermithoidea</taxon>
        <taxon>Mermithidae</taxon>
        <taxon>Romanomermis</taxon>
    </lineage>
</organism>
<evidence type="ECO:0000313" key="1">
    <source>
        <dbReference type="Proteomes" id="UP000887565"/>
    </source>
</evidence>
<keyword evidence="1" id="KW-1185">Reference proteome</keyword>
<dbReference type="Proteomes" id="UP000887565">
    <property type="component" value="Unplaced"/>
</dbReference>
<sequence>MDGDFTRMAKESGILAACTNLLINIRNLMHVCYDERVNAYALYPIPLRMDDNKSVLVLSQDDVEQNMKIQIDRPKPNFICQSYNNSLILTNLIMEEDSKDEFVLVFLDYFPQSSILDNRNEELFDSIIFDFKGQKENETAR</sequence>
<dbReference type="WBParaSite" id="nRc.2.0.1.t39322-RA">
    <property type="protein sequence ID" value="nRc.2.0.1.t39322-RA"/>
    <property type="gene ID" value="nRc.2.0.1.g39322"/>
</dbReference>
<accession>A0A915KNI8</accession>
<dbReference type="AlphaFoldDB" id="A0A915KNI8"/>
<proteinExistence type="predicted"/>
<reference evidence="2" key="1">
    <citation type="submission" date="2022-11" db="UniProtKB">
        <authorList>
            <consortium name="WormBaseParasite"/>
        </authorList>
    </citation>
    <scope>IDENTIFICATION</scope>
</reference>
<evidence type="ECO:0000313" key="2">
    <source>
        <dbReference type="WBParaSite" id="nRc.2.0.1.t39322-RA"/>
    </source>
</evidence>
<protein>
    <submittedName>
        <fullName evidence="2">Uncharacterized protein</fullName>
    </submittedName>
</protein>